<evidence type="ECO:0000256" key="6">
    <source>
        <dbReference type="ARBA" id="ARBA00022833"/>
    </source>
</evidence>
<evidence type="ECO:0000256" key="12">
    <source>
        <dbReference type="SAM" id="MobiDB-lite"/>
    </source>
</evidence>
<dbReference type="GO" id="GO:0046872">
    <property type="term" value="F:metal ion binding"/>
    <property type="evidence" value="ECO:0007669"/>
    <property type="project" value="UniProtKB-KW"/>
</dbReference>
<dbReference type="GO" id="GO:0005737">
    <property type="term" value="C:cytoplasm"/>
    <property type="evidence" value="ECO:0007669"/>
    <property type="project" value="TreeGrafter"/>
</dbReference>
<name>A0A7S4C239_CHRCT</name>
<protein>
    <recommendedName>
        <fullName evidence="8">SUMO-activating enzyme subunit</fullName>
    </recommendedName>
</protein>
<comment type="pathway">
    <text evidence="1 8">Protein modification; protein sumoylation.</text>
</comment>
<evidence type="ECO:0000259" key="14">
    <source>
        <dbReference type="Pfam" id="PF10585"/>
    </source>
</evidence>
<evidence type="ECO:0000256" key="1">
    <source>
        <dbReference type="ARBA" id="ARBA00004718"/>
    </source>
</evidence>
<dbReference type="FunFam" id="3.50.50.80:FF:000002">
    <property type="entry name" value="SUMO-activating enzyme subunit 2"/>
    <property type="match status" value="1"/>
</dbReference>
<feature type="binding site" evidence="10">
    <location>
        <position position="48"/>
    </location>
    <ligand>
        <name>ATP</name>
        <dbReference type="ChEBI" id="CHEBI:30616"/>
    </ligand>
</feature>
<feature type="binding site" evidence="11">
    <location>
        <position position="437"/>
    </location>
    <ligand>
        <name>Zn(2+)</name>
        <dbReference type="ChEBI" id="CHEBI:29105"/>
    </ligand>
</feature>
<evidence type="ECO:0000256" key="3">
    <source>
        <dbReference type="ARBA" id="ARBA00022723"/>
    </source>
</evidence>
<dbReference type="PANTHER" id="PTHR10953">
    <property type="entry name" value="UBIQUITIN-ACTIVATING ENZYME E1"/>
    <property type="match status" value="1"/>
</dbReference>
<feature type="binding site" evidence="10">
    <location>
        <begin position="119"/>
        <end position="124"/>
    </location>
    <ligand>
        <name>ATP</name>
        <dbReference type="ChEBI" id="CHEBI:30616"/>
    </ligand>
</feature>
<dbReference type="UniPathway" id="UPA00886"/>
<dbReference type="GO" id="GO:0019948">
    <property type="term" value="F:SUMO activating enzyme activity"/>
    <property type="evidence" value="ECO:0007669"/>
    <property type="project" value="UniProtKB-UniRule"/>
</dbReference>
<feature type="region of interest" description="Disordered" evidence="12">
    <location>
        <begin position="211"/>
        <end position="238"/>
    </location>
</feature>
<feature type="compositionally biased region" description="Low complexity" evidence="12">
    <location>
        <begin position="612"/>
        <end position="625"/>
    </location>
</feature>
<dbReference type="Pfam" id="PF10585">
    <property type="entry name" value="UBA_E1_SCCH"/>
    <property type="match status" value="1"/>
</dbReference>
<dbReference type="InterPro" id="IPR045886">
    <property type="entry name" value="ThiF/MoeB/HesA"/>
</dbReference>
<evidence type="ECO:0000256" key="7">
    <source>
        <dbReference type="ARBA" id="ARBA00022840"/>
    </source>
</evidence>
<keyword evidence="5 8" id="KW-0833">Ubl conjugation pathway</keyword>
<keyword evidence="3 8" id="KW-0479">Metal-binding</keyword>
<comment type="subunit">
    <text evidence="8">Heterodimer.</text>
</comment>
<evidence type="ECO:0000256" key="8">
    <source>
        <dbReference type="PIRNR" id="PIRNR039133"/>
    </source>
</evidence>
<feature type="domain" description="Ubiquitin/SUMO-activating enzyme ubiquitin-like" evidence="15">
    <location>
        <begin position="444"/>
        <end position="538"/>
    </location>
</feature>
<organism evidence="16">
    <name type="scientific">Chrysotila carterae</name>
    <name type="common">Marine alga</name>
    <name type="synonym">Syracosphaera carterae</name>
    <dbReference type="NCBI Taxonomy" id="13221"/>
    <lineage>
        <taxon>Eukaryota</taxon>
        <taxon>Haptista</taxon>
        <taxon>Haptophyta</taxon>
        <taxon>Prymnesiophyceae</taxon>
        <taxon>Isochrysidales</taxon>
        <taxon>Isochrysidaceae</taxon>
        <taxon>Chrysotila</taxon>
    </lineage>
</organism>
<feature type="domain" description="Ubiquitin-activating enzyme SCCH" evidence="14">
    <location>
        <begin position="297"/>
        <end position="368"/>
    </location>
</feature>
<evidence type="ECO:0000259" key="15">
    <source>
        <dbReference type="Pfam" id="PF14732"/>
    </source>
</evidence>
<feature type="region of interest" description="Disordered" evidence="12">
    <location>
        <begin position="564"/>
        <end position="634"/>
    </location>
</feature>
<evidence type="ECO:0000256" key="9">
    <source>
        <dbReference type="PIRSR" id="PIRSR039133-1"/>
    </source>
</evidence>
<dbReference type="PANTHER" id="PTHR10953:SF5">
    <property type="entry name" value="SUMO-ACTIVATING ENZYME SUBUNIT 2"/>
    <property type="match status" value="1"/>
</dbReference>
<keyword evidence="4 8" id="KW-0547">Nucleotide-binding</keyword>
<dbReference type="Pfam" id="PF00899">
    <property type="entry name" value="ThiF"/>
    <property type="match status" value="1"/>
</dbReference>
<evidence type="ECO:0000256" key="11">
    <source>
        <dbReference type="PIRSR" id="PIRSR039133-3"/>
    </source>
</evidence>
<sequence>MARAAATAALTGCDLHGIKVLVVGAGGIGSELLKNLTLSGFEHVTVIDLDTIDYSNLNRQFLFRAMHVGRSKAEVACESVMDFPHDESLHINAQHGNIKEERFGFDFFKQFNIVLNALDNVDARRHVNRVCLATGVPLIESGTQGYIGQVRAIVKGKSKCFECDPPAPPKSYPVCTIRNHPDKPVHCIAWAKELLFKKIFGGEDTDLVDTTEAQDKQEEAVDASAAAEAPGDAAPASAPSALTRLEGESAASFARRVFNSVYAADVERLLSMDALWKERTPPTPLRLEAMALPDAESAKQEETKVWSVEQSAAVLLHTIETVLTQRSAEVGALSFDKDDADALDFVTAASNLRSAVFDIPRKSRWDVKEIAGNIVPAIATTNAIIAGFIVLEAFKLLRGALDECRYCVCNRLPSGKKRDTLLTASRLDAPSGDCYVCAGGASVLTVDCSRFTVTQLLEEVIKKHLSFSKPTVDYSTVDGRDDQLCEGIADEVDEHDAAKFARYLPLALDKLPVPVGSGTTLDVEDTSQSLRVQMQVLNSVLDEEAFPTGFHFVQGAKAAAALSSTAAEEETQPDGGAGAADVAEADDEVQIVDGDAAPGHVRKRPRLDDAAKGAALPSASAAAASQDDDCIQID</sequence>
<dbReference type="Gene3D" id="1.10.10.520">
    <property type="entry name" value="Ubiquitin activating enzymes (Uba3). Chain: B, domain 2"/>
    <property type="match status" value="1"/>
</dbReference>
<comment type="similarity">
    <text evidence="2 8">Belongs to the ubiquitin-activating E1 family.</text>
</comment>
<dbReference type="GO" id="GO:0005524">
    <property type="term" value="F:ATP binding"/>
    <property type="evidence" value="ECO:0007669"/>
    <property type="project" value="UniProtKB-UniRule"/>
</dbReference>
<dbReference type="Gene3D" id="3.50.50.80">
    <property type="entry name" value="Ubiquitin-activating enzyme E1, inactive adenylation domain, subdomain 1"/>
    <property type="match status" value="1"/>
</dbReference>
<dbReference type="InterPro" id="IPR019572">
    <property type="entry name" value="UBA_E1_SCCH"/>
</dbReference>
<keyword evidence="6 8" id="KW-0862">Zinc</keyword>
<dbReference type="EMBL" id="HBIZ01059621">
    <property type="protein sequence ID" value="CAE0784605.1"/>
    <property type="molecule type" value="Transcribed_RNA"/>
</dbReference>
<feature type="binding site" evidence="11">
    <location>
        <position position="160"/>
    </location>
    <ligand>
        <name>Zn(2+)</name>
        <dbReference type="ChEBI" id="CHEBI:29105"/>
    </ligand>
</feature>
<dbReference type="Gene3D" id="3.10.290.20">
    <property type="entry name" value="Ubiquitin-like 2 activating enzyme e1b. Chain: B, domain 3"/>
    <property type="match status" value="1"/>
</dbReference>
<feature type="binding site" evidence="10">
    <location>
        <position position="72"/>
    </location>
    <ligand>
        <name>ATP</name>
        <dbReference type="ChEBI" id="CHEBI:30616"/>
    </ligand>
</feature>
<dbReference type="SUPFAM" id="SSF69572">
    <property type="entry name" value="Activating enzymes of the ubiquitin-like proteins"/>
    <property type="match status" value="1"/>
</dbReference>
<feature type="compositionally biased region" description="Low complexity" evidence="12">
    <location>
        <begin position="222"/>
        <end position="238"/>
    </location>
</feature>
<evidence type="ECO:0000313" key="16">
    <source>
        <dbReference type="EMBL" id="CAE0784605.1"/>
    </source>
</evidence>
<feature type="domain" description="THIF-type NAD/FAD binding fold" evidence="13">
    <location>
        <begin position="15"/>
        <end position="400"/>
    </location>
</feature>
<dbReference type="Pfam" id="PF14732">
    <property type="entry name" value="UAE_UbL"/>
    <property type="match status" value="1"/>
</dbReference>
<feature type="binding site" evidence="11">
    <location>
        <position position="163"/>
    </location>
    <ligand>
        <name>Zn(2+)</name>
        <dbReference type="ChEBI" id="CHEBI:29105"/>
    </ligand>
</feature>
<gene>
    <name evidence="16" type="ORF">PCAR00345_LOCUS37312</name>
</gene>
<dbReference type="GO" id="GO:0016925">
    <property type="term" value="P:protein sumoylation"/>
    <property type="evidence" value="ECO:0007669"/>
    <property type="project" value="UniProtKB-UniRule"/>
</dbReference>
<reference evidence="16" key="1">
    <citation type="submission" date="2021-01" db="EMBL/GenBank/DDBJ databases">
        <authorList>
            <person name="Corre E."/>
            <person name="Pelletier E."/>
            <person name="Niang G."/>
            <person name="Scheremetjew M."/>
            <person name="Finn R."/>
            <person name="Kale V."/>
            <person name="Holt S."/>
            <person name="Cochrane G."/>
            <person name="Meng A."/>
            <person name="Brown T."/>
            <person name="Cohen L."/>
        </authorList>
    </citation>
    <scope>NUCLEOTIDE SEQUENCE</scope>
    <source>
        <strain evidence="16">CCMP645</strain>
    </source>
</reference>
<evidence type="ECO:0000256" key="4">
    <source>
        <dbReference type="ARBA" id="ARBA00022741"/>
    </source>
</evidence>
<dbReference type="AlphaFoldDB" id="A0A7S4C239"/>
<accession>A0A7S4C239</accession>
<feature type="binding site" evidence="10">
    <location>
        <begin position="24"/>
        <end position="29"/>
    </location>
    <ligand>
        <name>ATP</name>
        <dbReference type="ChEBI" id="CHEBI:30616"/>
    </ligand>
</feature>
<dbReference type="GO" id="GO:0031510">
    <property type="term" value="C:SUMO activating enzyme complex"/>
    <property type="evidence" value="ECO:0007669"/>
    <property type="project" value="UniProtKB-UniRule"/>
</dbReference>
<dbReference type="InterPro" id="IPR035985">
    <property type="entry name" value="Ubiquitin-activating_enz"/>
</dbReference>
<dbReference type="PIRSF" id="PIRSF039133">
    <property type="entry name" value="SUMO_E1B"/>
    <property type="match status" value="1"/>
</dbReference>
<proteinExistence type="inferred from homology"/>
<dbReference type="InterPro" id="IPR000594">
    <property type="entry name" value="ThiF_NAD_FAD-bd"/>
</dbReference>
<keyword evidence="7 8" id="KW-0067">ATP-binding</keyword>
<feature type="binding site" evidence="10">
    <location>
        <begin position="56"/>
        <end position="59"/>
    </location>
    <ligand>
        <name>ATP</name>
        <dbReference type="ChEBI" id="CHEBI:30616"/>
    </ligand>
</feature>
<dbReference type="InterPro" id="IPR042449">
    <property type="entry name" value="Ub-E1_IAD_1"/>
</dbReference>
<dbReference type="InterPro" id="IPR030661">
    <property type="entry name" value="Uba2"/>
</dbReference>
<evidence type="ECO:0000256" key="5">
    <source>
        <dbReference type="ARBA" id="ARBA00022786"/>
    </source>
</evidence>
<evidence type="ECO:0000256" key="10">
    <source>
        <dbReference type="PIRSR" id="PIRSR039133-2"/>
    </source>
</evidence>
<dbReference type="InterPro" id="IPR028077">
    <property type="entry name" value="UAE_UbL_dom"/>
</dbReference>
<feature type="binding site" evidence="11">
    <location>
        <position position="434"/>
    </location>
    <ligand>
        <name>Zn(2+)</name>
        <dbReference type="ChEBI" id="CHEBI:29105"/>
    </ligand>
</feature>
<evidence type="ECO:0000259" key="13">
    <source>
        <dbReference type="Pfam" id="PF00899"/>
    </source>
</evidence>
<dbReference type="InterPro" id="IPR023318">
    <property type="entry name" value="Ub_act_enz_dom_a_sf"/>
</dbReference>
<feature type="active site" description="Glycyl thioester intermediate" evidence="9">
    <location>
        <position position="175"/>
    </location>
</feature>
<evidence type="ECO:0000256" key="2">
    <source>
        <dbReference type="ARBA" id="ARBA00005673"/>
    </source>
</evidence>